<dbReference type="Pfam" id="PF13489">
    <property type="entry name" value="Methyltransf_23"/>
    <property type="match status" value="1"/>
</dbReference>
<evidence type="ECO:0000313" key="1">
    <source>
        <dbReference type="EMBL" id="SCB46323.1"/>
    </source>
</evidence>
<dbReference type="Proteomes" id="UP000199435">
    <property type="component" value="Unassembled WGS sequence"/>
</dbReference>
<dbReference type="PANTHER" id="PTHR43861">
    <property type="entry name" value="TRANS-ACONITATE 2-METHYLTRANSFERASE-RELATED"/>
    <property type="match status" value="1"/>
</dbReference>
<dbReference type="AlphaFoldDB" id="A0A1C3X255"/>
<dbReference type="GO" id="GO:0032259">
    <property type="term" value="P:methylation"/>
    <property type="evidence" value="ECO:0007669"/>
    <property type="project" value="UniProtKB-KW"/>
</dbReference>
<accession>A0A1C3X255</accession>
<dbReference type="Gene3D" id="3.40.50.150">
    <property type="entry name" value="Vaccinia Virus protein VP39"/>
    <property type="match status" value="1"/>
</dbReference>
<proteinExistence type="predicted"/>
<dbReference type="CDD" id="cd02440">
    <property type="entry name" value="AdoMet_MTases"/>
    <property type="match status" value="1"/>
</dbReference>
<protein>
    <submittedName>
        <fullName evidence="1">Methyltransferase domain-containing protein</fullName>
    </submittedName>
</protein>
<dbReference type="InterPro" id="IPR029063">
    <property type="entry name" value="SAM-dependent_MTases_sf"/>
</dbReference>
<dbReference type="OrthoDB" id="9804312at2"/>
<dbReference type="EMBL" id="FMAH01000052">
    <property type="protein sequence ID" value="SCB46323.1"/>
    <property type="molecule type" value="Genomic_DNA"/>
</dbReference>
<reference evidence="2" key="1">
    <citation type="submission" date="2016-08" db="EMBL/GenBank/DDBJ databases">
        <authorList>
            <person name="Varghese N."/>
            <person name="Submissions Spin"/>
        </authorList>
    </citation>
    <scope>NUCLEOTIDE SEQUENCE [LARGE SCALE GENOMIC DNA]</scope>
    <source>
        <strain evidence="2">HAMBI 2971</strain>
    </source>
</reference>
<dbReference type="GO" id="GO:0008168">
    <property type="term" value="F:methyltransferase activity"/>
    <property type="evidence" value="ECO:0007669"/>
    <property type="project" value="UniProtKB-KW"/>
</dbReference>
<keyword evidence="1" id="KW-0808">Transferase</keyword>
<dbReference type="PANTHER" id="PTHR43861:SF1">
    <property type="entry name" value="TRANS-ACONITATE 2-METHYLTRANSFERASE"/>
    <property type="match status" value="1"/>
</dbReference>
<name>A0A1C3X255_9HYPH</name>
<evidence type="ECO:0000313" key="2">
    <source>
        <dbReference type="Proteomes" id="UP000199435"/>
    </source>
</evidence>
<sequence>MTSDNPTSSFYDENAIIYAARERNLPQNRLDEFLAALPAGASILELGCGAGQDAAYMISRGFDVTPTDGSTELAKQAEALIGRPVRIMRFETLDTGAAFDGIWAEASLLHVPRSNLPNVFDRILRALKDGGIFHGSFKAGDAEGHDTLGRYYNYPSAEWLMALLSEGGWKDIAMTEADGGGFDGKPTKWLYVSAKK</sequence>
<organism evidence="1 2">
    <name type="scientific">Rhizobium miluonense</name>
    <dbReference type="NCBI Taxonomy" id="411945"/>
    <lineage>
        <taxon>Bacteria</taxon>
        <taxon>Pseudomonadati</taxon>
        <taxon>Pseudomonadota</taxon>
        <taxon>Alphaproteobacteria</taxon>
        <taxon>Hyphomicrobiales</taxon>
        <taxon>Rhizobiaceae</taxon>
        <taxon>Rhizobium/Agrobacterium group</taxon>
        <taxon>Rhizobium</taxon>
    </lineage>
</organism>
<keyword evidence="2" id="KW-1185">Reference proteome</keyword>
<gene>
    <name evidence="1" type="ORF">GA0061102_105234</name>
</gene>
<keyword evidence="1" id="KW-0489">Methyltransferase</keyword>
<dbReference type="RefSeq" id="WP_092855444.1">
    <property type="nucleotide sequence ID" value="NZ_FMAH01000052.1"/>
</dbReference>
<dbReference type="SUPFAM" id="SSF53335">
    <property type="entry name" value="S-adenosyl-L-methionine-dependent methyltransferases"/>
    <property type="match status" value="1"/>
</dbReference>
<dbReference type="STRING" id="411945.GA0061102_105234"/>